<proteinExistence type="predicted"/>
<dbReference type="RefSeq" id="WP_010624998.1">
    <property type="nucleotide sequence ID" value="NZ_AZFA01000031.1"/>
</dbReference>
<protein>
    <recommendedName>
        <fullName evidence="4">DUF4811 domain-containing protein</fullName>
    </recommendedName>
</protein>
<dbReference type="InterPro" id="IPR032083">
    <property type="entry name" value="DUF4811"/>
</dbReference>
<evidence type="ECO:0000256" key="1">
    <source>
        <dbReference type="SAM" id="Phobius"/>
    </source>
</evidence>
<comment type="caution">
    <text evidence="2">The sequence shown here is derived from an EMBL/GenBank/DDBJ whole genome shotgun (WGS) entry which is preliminary data.</text>
</comment>
<evidence type="ECO:0000313" key="2">
    <source>
        <dbReference type="EMBL" id="KRL65625.1"/>
    </source>
</evidence>
<organism evidence="2 3">
    <name type="scientific">Companilactobacillus versmoldensis DSM 14857 = KCTC 3814</name>
    <dbReference type="NCBI Taxonomy" id="1423815"/>
    <lineage>
        <taxon>Bacteria</taxon>
        <taxon>Bacillati</taxon>
        <taxon>Bacillota</taxon>
        <taxon>Bacilli</taxon>
        <taxon>Lactobacillales</taxon>
        <taxon>Lactobacillaceae</taxon>
        <taxon>Companilactobacillus</taxon>
    </lineage>
</organism>
<dbReference type="Pfam" id="PF16069">
    <property type="entry name" value="DUF4811"/>
    <property type="match status" value="1"/>
</dbReference>
<evidence type="ECO:0000313" key="3">
    <source>
        <dbReference type="Proteomes" id="UP000051647"/>
    </source>
</evidence>
<sequence length="240" mass="27148">MIQISILVLAALAYFCAVFVKNKRVGYSFTTVFIVLLIGATVSLVLNEQNHFGMEKVVSQKTIPIQTVKKGSNLLLYKELGNKGKERVYVYRTPSTENAKKPNTTKADINVKNKVKVGDYNISKIDQKTTRWEYKNGFYSFLFNLSNNNNEFVSQKNTFKIGQDWLVLTTKQANALNKKLKDKSVKAQMQQEGEAYVKKVVAQEMQANPSMSSAQQKKVVSEAQNAYKLQAVKDLVKDLK</sequence>
<reference evidence="2 3" key="1">
    <citation type="journal article" date="2015" name="Genome Announc.">
        <title>Expanding the biotechnology potential of lactobacilli through comparative genomics of 213 strains and associated genera.</title>
        <authorList>
            <person name="Sun Z."/>
            <person name="Harris H.M."/>
            <person name="McCann A."/>
            <person name="Guo C."/>
            <person name="Argimon S."/>
            <person name="Zhang W."/>
            <person name="Yang X."/>
            <person name="Jeffery I.B."/>
            <person name="Cooney J.C."/>
            <person name="Kagawa T.F."/>
            <person name="Liu W."/>
            <person name="Song Y."/>
            <person name="Salvetti E."/>
            <person name="Wrobel A."/>
            <person name="Rasinkangas P."/>
            <person name="Parkhill J."/>
            <person name="Rea M.C."/>
            <person name="O'Sullivan O."/>
            <person name="Ritari J."/>
            <person name="Douillard F.P."/>
            <person name="Paul Ross R."/>
            <person name="Yang R."/>
            <person name="Briner A.E."/>
            <person name="Felis G.E."/>
            <person name="de Vos W.M."/>
            <person name="Barrangou R."/>
            <person name="Klaenhammer T.R."/>
            <person name="Caufield P.W."/>
            <person name="Cui Y."/>
            <person name="Zhang H."/>
            <person name="O'Toole P.W."/>
        </authorList>
    </citation>
    <scope>NUCLEOTIDE SEQUENCE [LARGE SCALE GENOMIC DNA]</scope>
    <source>
        <strain evidence="2 3">DSM 14857</strain>
    </source>
</reference>
<dbReference type="eggNOG" id="ENOG5032RPZ">
    <property type="taxonomic scope" value="Bacteria"/>
</dbReference>
<dbReference type="PATRIC" id="fig|1423815.3.peg.1555"/>
<dbReference type="Proteomes" id="UP000051647">
    <property type="component" value="Unassembled WGS sequence"/>
</dbReference>
<feature type="transmembrane region" description="Helical" evidence="1">
    <location>
        <begin position="27"/>
        <end position="46"/>
    </location>
</feature>
<keyword evidence="1" id="KW-0472">Membrane</keyword>
<keyword evidence="3" id="KW-1185">Reference proteome</keyword>
<name>A0A0R1SAW1_9LACO</name>
<accession>A0A0R1SAW1</accession>
<dbReference type="EMBL" id="AZFA01000031">
    <property type="protein sequence ID" value="KRL65625.1"/>
    <property type="molecule type" value="Genomic_DNA"/>
</dbReference>
<keyword evidence="1" id="KW-1133">Transmembrane helix</keyword>
<evidence type="ECO:0008006" key="4">
    <source>
        <dbReference type="Google" id="ProtNLM"/>
    </source>
</evidence>
<dbReference type="AlphaFoldDB" id="A0A0R1SAW1"/>
<gene>
    <name evidence="2" type="ORF">FC27_GL001518</name>
</gene>
<dbReference type="OrthoDB" id="2249491at2"/>
<dbReference type="STRING" id="1423815.FC27_GL001518"/>
<keyword evidence="1" id="KW-0812">Transmembrane</keyword>